<keyword evidence="4" id="KW-1185">Reference proteome</keyword>
<dbReference type="Proteomes" id="UP000189059">
    <property type="component" value="Unassembled WGS sequence"/>
</dbReference>
<reference evidence="2" key="1">
    <citation type="submission" date="2016-08" db="EMBL/GenBank/DDBJ databases">
        <title>Complete Genome Seqeunce of Paenibacillus sp. nov. IHBB 9852 from high altitute lake of Indian trans-Himalayas.</title>
        <authorList>
            <person name="Kiran S."/>
            <person name="Swarnkar M.K."/>
            <person name="Rana A."/>
            <person name="Tewari R."/>
            <person name="Gulati A."/>
        </authorList>
    </citation>
    <scope>NUCLEOTIDE SEQUENCE [LARGE SCALE GENOMIC DNA]</scope>
    <source>
        <strain evidence="2">IHBB 9852</strain>
    </source>
</reference>
<dbReference type="EMBL" id="MRVI01000001">
    <property type="protein sequence ID" value="OOC63177.1"/>
    <property type="molecule type" value="Genomic_DNA"/>
</dbReference>
<evidence type="ECO:0000313" key="3">
    <source>
        <dbReference type="EMBL" id="OOC63177.1"/>
    </source>
</evidence>
<feature type="region of interest" description="Disordered" evidence="1">
    <location>
        <begin position="1"/>
        <end position="49"/>
    </location>
</feature>
<sequence length="79" mass="8724">MSRNERKKTTSSSQPQESANGSWVVRGPVPMLSTLKSRNRKVRRQSKNSVYVGPSVEGVDKKYVKVISGAVDDNKPSFA</sequence>
<organism evidence="2">
    <name type="scientific">Paenibacillus ihbetae</name>
    <dbReference type="NCBI Taxonomy" id="1870820"/>
    <lineage>
        <taxon>Bacteria</taxon>
        <taxon>Bacillati</taxon>
        <taxon>Bacillota</taxon>
        <taxon>Bacilli</taxon>
        <taxon>Bacillales</taxon>
        <taxon>Paenibacillaceae</taxon>
        <taxon>Paenibacillus</taxon>
    </lineage>
</organism>
<feature type="compositionally biased region" description="Basic residues" evidence="1">
    <location>
        <begin position="37"/>
        <end position="46"/>
    </location>
</feature>
<accession>A0A1B2E3U4</accession>
<reference evidence="3 4" key="2">
    <citation type="submission" date="2016-12" db="EMBL/GenBank/DDBJ databases">
        <title>Genome sequencing and description of Paenibacillus sp. nov. from high altitude lake in the Indian Trans- Himalayas.</title>
        <authorList>
            <person name="Kiran S."/>
            <person name="Swarnkar M.K."/>
            <person name="Rana A."/>
            <person name="Tewari R."/>
            <person name="Gulati A."/>
        </authorList>
    </citation>
    <scope>NUCLEOTIDE SEQUENCE [LARGE SCALE GENOMIC DNA]</scope>
    <source>
        <strain evidence="3 4">IHBB 9951</strain>
    </source>
</reference>
<protein>
    <submittedName>
        <fullName evidence="2">Uncharacterized protein</fullName>
    </submittedName>
</protein>
<gene>
    <name evidence="3" type="ORF">BBD40_15695</name>
    <name evidence="2" type="ORF">BBD41_19915</name>
</gene>
<feature type="compositionally biased region" description="Polar residues" evidence="1">
    <location>
        <begin position="10"/>
        <end position="21"/>
    </location>
</feature>
<name>A0A1B2E3U4_9BACL</name>
<dbReference type="AlphaFoldDB" id="A0A1B2E3U4"/>
<dbReference type="OrthoDB" id="2628434at2"/>
<evidence type="ECO:0000313" key="2">
    <source>
        <dbReference type="EMBL" id="ANY74650.1"/>
    </source>
</evidence>
<dbReference type="RefSeq" id="WP_007127192.1">
    <property type="nucleotide sequence ID" value="NZ_CP016809.1"/>
</dbReference>
<dbReference type="EMBL" id="CP016809">
    <property type="protein sequence ID" value="ANY74650.1"/>
    <property type="molecule type" value="Genomic_DNA"/>
</dbReference>
<dbReference type="GeneID" id="95403469"/>
<dbReference type="KEGG" id="pib:BBD41_19915"/>
<evidence type="ECO:0000256" key="1">
    <source>
        <dbReference type="SAM" id="MobiDB-lite"/>
    </source>
</evidence>
<evidence type="ECO:0000313" key="4">
    <source>
        <dbReference type="Proteomes" id="UP000189059"/>
    </source>
</evidence>
<proteinExistence type="predicted"/>